<dbReference type="AlphaFoldDB" id="A0A9D7LL57"/>
<protein>
    <recommendedName>
        <fullName evidence="1">PHB de-polymerase C-terminal domain-containing protein</fullName>
    </recommendedName>
</protein>
<dbReference type="Proteomes" id="UP000808146">
    <property type="component" value="Unassembled WGS sequence"/>
</dbReference>
<evidence type="ECO:0000313" key="2">
    <source>
        <dbReference type="EMBL" id="MBK8889636.1"/>
    </source>
</evidence>
<dbReference type="EMBL" id="JADKBR010000003">
    <property type="protein sequence ID" value="MBK8889636.1"/>
    <property type="molecule type" value="Genomic_DNA"/>
</dbReference>
<sequence length="56" mass="6552">MLVTTVVPHDLCGKLAPYRKQHHLHATVGHCGVFNGNRWDRQIFPRLRDFIHAFDE</sequence>
<reference evidence="3" key="1">
    <citation type="journal article" date="2021" name="Nat. Commun.">
        <title>Connecting structure to function with the recovery of over 1000 high-quality metagenome-assembled genomes from activated sludge using long-read sequencing.</title>
        <authorList>
            <person name="Singleton C.M."/>
            <person name="Petriglieri F."/>
            <person name="Kristensen J.M."/>
            <person name="Kirkegaard R.H."/>
            <person name="Michaelsen T.Y."/>
            <person name="Andersen M.H."/>
            <person name="Kondrotaite Z."/>
            <person name="Karst S.M."/>
            <person name="Dueholm M.S."/>
            <person name="Nielsen P.H."/>
            <person name="Albertsen M."/>
        </authorList>
    </citation>
    <scope>NUCLEOTIDE SEQUENCE [LARGE SCALE GENOMIC DNA]</scope>
</reference>
<dbReference type="InterPro" id="IPR009656">
    <property type="entry name" value="PHB_depo_C"/>
</dbReference>
<dbReference type="Pfam" id="PF06850">
    <property type="entry name" value="PHB_depo_C"/>
    <property type="match status" value="1"/>
</dbReference>
<gene>
    <name evidence="2" type="ORF">IPN75_04200</name>
</gene>
<accession>A0A9D7LL57</accession>
<feature type="domain" description="PHB de-polymerase C-terminal" evidence="1">
    <location>
        <begin position="5"/>
        <end position="54"/>
    </location>
</feature>
<name>A0A9D7LL57_9RHOO</name>
<proteinExistence type="predicted"/>
<evidence type="ECO:0000259" key="1">
    <source>
        <dbReference type="Pfam" id="PF06850"/>
    </source>
</evidence>
<comment type="caution">
    <text evidence="2">The sequence shown here is derived from an EMBL/GenBank/DDBJ whole genome shotgun (WGS) entry which is preliminary data.</text>
</comment>
<evidence type="ECO:0000313" key="3">
    <source>
        <dbReference type="Proteomes" id="UP000808146"/>
    </source>
</evidence>
<organism evidence="2 3">
    <name type="scientific">Candidatus Dechloromonas phosphorivorans</name>
    <dbReference type="NCBI Taxonomy" id="2899244"/>
    <lineage>
        <taxon>Bacteria</taxon>
        <taxon>Pseudomonadati</taxon>
        <taxon>Pseudomonadota</taxon>
        <taxon>Betaproteobacteria</taxon>
        <taxon>Rhodocyclales</taxon>
        <taxon>Azonexaceae</taxon>
        <taxon>Dechloromonas</taxon>
    </lineage>
</organism>